<protein>
    <recommendedName>
        <fullName evidence="1">Anti-bacteriophage protein A/HamA C-terminal domain-containing protein</fullName>
    </recommendedName>
</protein>
<evidence type="ECO:0000313" key="2">
    <source>
        <dbReference type="EMBL" id="MPM95620.1"/>
    </source>
</evidence>
<name>A0A645E1H8_9ZZZZ</name>
<gene>
    <name evidence="2" type="ORF">SDC9_142775</name>
</gene>
<accession>A0A645E1H8</accession>
<sequence>MPNDMFRDKIKKQIEFEVNKRLEHINKKIDEYKLYGHNFYIYVLPFTEMSEKRKKVMEELTK</sequence>
<dbReference type="Pfam" id="PF08878">
    <property type="entry name" value="HamA"/>
    <property type="match status" value="1"/>
</dbReference>
<dbReference type="InterPro" id="IPR014976">
    <property type="entry name" value="AbpA_HamA_C"/>
</dbReference>
<reference evidence="2" key="1">
    <citation type="submission" date="2019-08" db="EMBL/GenBank/DDBJ databases">
        <authorList>
            <person name="Kucharzyk K."/>
            <person name="Murdoch R.W."/>
            <person name="Higgins S."/>
            <person name="Loffler F."/>
        </authorList>
    </citation>
    <scope>NUCLEOTIDE SEQUENCE</scope>
</reference>
<evidence type="ECO:0000259" key="1">
    <source>
        <dbReference type="Pfam" id="PF08878"/>
    </source>
</evidence>
<organism evidence="2">
    <name type="scientific">bioreactor metagenome</name>
    <dbReference type="NCBI Taxonomy" id="1076179"/>
    <lineage>
        <taxon>unclassified sequences</taxon>
        <taxon>metagenomes</taxon>
        <taxon>ecological metagenomes</taxon>
    </lineage>
</organism>
<proteinExistence type="predicted"/>
<dbReference type="EMBL" id="VSSQ01042096">
    <property type="protein sequence ID" value="MPM95620.1"/>
    <property type="molecule type" value="Genomic_DNA"/>
</dbReference>
<comment type="caution">
    <text evidence="2">The sequence shown here is derived from an EMBL/GenBank/DDBJ whole genome shotgun (WGS) entry which is preliminary data.</text>
</comment>
<dbReference type="AlphaFoldDB" id="A0A645E1H8"/>
<feature type="domain" description="Anti-bacteriophage protein A/HamA C-terminal" evidence="1">
    <location>
        <begin position="3"/>
        <end position="60"/>
    </location>
</feature>